<feature type="transmembrane region" description="Helical" evidence="9">
    <location>
        <begin position="215"/>
        <end position="234"/>
    </location>
</feature>
<keyword evidence="6" id="KW-0653">Protein transport</keyword>
<evidence type="ECO:0000256" key="6">
    <source>
        <dbReference type="ARBA" id="ARBA00022927"/>
    </source>
</evidence>
<keyword evidence="4 9" id="KW-0812">Transmembrane</keyword>
<sequence>MEIERHPSRRVAAVGEEEDDGDVALVEQVRLTVPTTDDPTLPVWTFRMWTIGIVSCALLSFFNQFFAYRTEPIIISQITVQVAALPVGHFMARVLPETKRSALGREWTMNPGPFNVKEHVLICIFANAGTAFGNGGAYAVLIIDIIKAFYKRNISFVVGLLLIITTQVLGYGWAGLLRKYVVEPAQMWWPQSLVQVSLLRALHEKEERGMTRGKFFLIALICSFAWYLVPGYLFPTISTVSWVCWAFPKSVTMHQIGSGMNGIGIGAFTLDWSVVASFLQSPLVSPFFAIVNVFVGFVLFIYIILPVCYWGFNLYDASTFPIFSTDLFTGAGQLYNISAIVNDSFEIDMDAYAKQGKIHLSLLFAISYGLGFASIAATLSHVALFYGKEIYQRMRESYKGKPDVHTRMMSKYEDIPKWWFYLLLVVTAAMAMVLCTAFKSEVQLPWWGLLFACVIAFVFTLPISIITATTNMTPGLNVITEYCMGLIMPGKPIANVCFKVYGYMSMNQSVSFLTDFKLGHYMKIPPRSMFLVQLIGTLVAGTVNTTVAWWLLTTVPHICEKELLPAGSPWTCPSDHVFFDASVIWGLVGPRRIFGPLGYYSALNWFFLGGLILPAVVWLLARALPGHAWWISLINLPVVLGATANMPPASPINYTAWCFVGTVFNFFVFRYRKAWWKRYNYVLSAAMDAGVAIMGVVIYFALSGHPLDWWGSRGEHCDLATCPTARGVLVDGCPVL</sequence>
<evidence type="ECO:0008006" key="12">
    <source>
        <dbReference type="Google" id="ProtNLM"/>
    </source>
</evidence>
<feature type="transmembrane region" description="Helical" evidence="9">
    <location>
        <begin position="602"/>
        <end position="621"/>
    </location>
</feature>
<dbReference type="OrthoDB" id="9986677at2759"/>
<feature type="transmembrane region" description="Helical" evidence="9">
    <location>
        <begin position="652"/>
        <end position="669"/>
    </location>
</feature>
<comment type="similarity">
    <text evidence="2">Belongs to the oligopeptide OPT transporter (TC 2.A.67.1) family.</text>
</comment>
<dbReference type="KEGG" id="sbi:8071099"/>
<dbReference type="InterPro" id="IPR004813">
    <property type="entry name" value="OPT"/>
</dbReference>
<organism evidence="10 11">
    <name type="scientific">Sorghum bicolor</name>
    <name type="common">Sorghum</name>
    <name type="synonym">Sorghum vulgare</name>
    <dbReference type="NCBI Taxonomy" id="4558"/>
    <lineage>
        <taxon>Eukaryota</taxon>
        <taxon>Viridiplantae</taxon>
        <taxon>Streptophyta</taxon>
        <taxon>Embryophyta</taxon>
        <taxon>Tracheophyta</taxon>
        <taxon>Spermatophyta</taxon>
        <taxon>Magnoliopsida</taxon>
        <taxon>Liliopsida</taxon>
        <taxon>Poales</taxon>
        <taxon>Poaceae</taxon>
        <taxon>PACMAD clade</taxon>
        <taxon>Panicoideae</taxon>
        <taxon>Andropogonodae</taxon>
        <taxon>Andropogoneae</taxon>
        <taxon>Sorghinae</taxon>
        <taxon>Sorghum</taxon>
    </lineage>
</organism>
<dbReference type="InterPro" id="IPR004648">
    <property type="entry name" value="Oligpept_transpt"/>
</dbReference>
<dbReference type="Proteomes" id="UP000807115">
    <property type="component" value="Chromosome 6"/>
</dbReference>
<dbReference type="OMA" id="AMIWPAD"/>
<reference evidence="10" key="2">
    <citation type="submission" date="2020-10" db="EMBL/GenBank/DDBJ databases">
        <authorList>
            <person name="Cooper E.A."/>
            <person name="Brenton Z.W."/>
            <person name="Flinn B.S."/>
            <person name="Jenkins J."/>
            <person name="Shu S."/>
            <person name="Flowers D."/>
            <person name="Luo F."/>
            <person name="Wang Y."/>
            <person name="Xia P."/>
            <person name="Barry K."/>
            <person name="Daum C."/>
            <person name="Lipzen A."/>
            <person name="Yoshinaga Y."/>
            <person name="Schmutz J."/>
            <person name="Saski C."/>
            <person name="Vermerris W."/>
            <person name="Kresovich S."/>
        </authorList>
    </citation>
    <scope>NUCLEOTIDE SEQUENCE</scope>
</reference>
<feature type="transmembrane region" description="Helical" evidence="9">
    <location>
        <begin position="446"/>
        <end position="466"/>
    </location>
</feature>
<evidence type="ECO:0000313" key="11">
    <source>
        <dbReference type="Proteomes" id="UP000807115"/>
    </source>
</evidence>
<reference evidence="10" key="1">
    <citation type="journal article" date="2019" name="BMC Genomics">
        <title>A new reference genome for Sorghum bicolor reveals high levels of sequence similarity between sweet and grain genotypes: implications for the genetics of sugar metabolism.</title>
        <authorList>
            <person name="Cooper E.A."/>
            <person name="Brenton Z.W."/>
            <person name="Flinn B.S."/>
            <person name="Jenkins J."/>
            <person name="Shu S."/>
            <person name="Flowers D."/>
            <person name="Luo F."/>
            <person name="Wang Y."/>
            <person name="Xia P."/>
            <person name="Barry K."/>
            <person name="Daum C."/>
            <person name="Lipzen A."/>
            <person name="Yoshinaga Y."/>
            <person name="Schmutz J."/>
            <person name="Saski C."/>
            <person name="Vermerris W."/>
            <person name="Kresovich S."/>
        </authorList>
    </citation>
    <scope>NUCLEOTIDE SEQUENCE</scope>
</reference>
<gene>
    <name evidence="10" type="ORF">BDA96_06G218900</name>
</gene>
<keyword evidence="7 9" id="KW-1133">Transmembrane helix</keyword>
<evidence type="ECO:0000256" key="1">
    <source>
        <dbReference type="ARBA" id="ARBA00004141"/>
    </source>
</evidence>
<feature type="transmembrane region" description="Helical" evidence="9">
    <location>
        <begin position="46"/>
        <end position="66"/>
    </location>
</feature>
<keyword evidence="3" id="KW-0813">Transport</keyword>
<evidence type="ECO:0000256" key="4">
    <source>
        <dbReference type="ARBA" id="ARBA00022692"/>
    </source>
</evidence>
<accession>A0A921QUZ3</accession>
<evidence type="ECO:0000256" key="9">
    <source>
        <dbReference type="SAM" id="Phobius"/>
    </source>
</evidence>
<keyword evidence="5" id="KW-0571">Peptide transport</keyword>
<name>A0A921QUZ3_SORBI</name>
<dbReference type="GO" id="GO:0035673">
    <property type="term" value="F:oligopeptide transmembrane transporter activity"/>
    <property type="evidence" value="ECO:0007669"/>
    <property type="project" value="InterPro"/>
</dbReference>
<evidence type="ECO:0000256" key="3">
    <source>
        <dbReference type="ARBA" id="ARBA00022448"/>
    </source>
</evidence>
<feature type="transmembrane region" description="Helical" evidence="9">
    <location>
        <begin position="73"/>
        <end position="92"/>
    </location>
</feature>
<dbReference type="NCBIfam" id="TIGR00727">
    <property type="entry name" value="ISP4_OPT"/>
    <property type="match status" value="1"/>
</dbReference>
<dbReference type="PANTHER" id="PTHR22601">
    <property type="entry name" value="ISP4 LIKE PROTEIN"/>
    <property type="match status" value="1"/>
</dbReference>
<evidence type="ECO:0000256" key="7">
    <source>
        <dbReference type="ARBA" id="ARBA00022989"/>
    </source>
</evidence>
<dbReference type="Gramene" id="EES11358">
    <property type="protein sequence ID" value="EES11358"/>
    <property type="gene ID" value="SORBI_3006G200300"/>
</dbReference>
<comment type="caution">
    <text evidence="10">The sequence shown here is derived from an EMBL/GenBank/DDBJ whole genome shotgun (WGS) entry which is preliminary data.</text>
</comment>
<feature type="transmembrane region" description="Helical" evidence="9">
    <location>
        <begin position="628"/>
        <end position="646"/>
    </location>
</feature>
<feature type="transmembrane region" description="Helical" evidence="9">
    <location>
        <begin position="418"/>
        <end position="440"/>
    </location>
</feature>
<dbReference type="GO" id="GO:0015031">
    <property type="term" value="P:protein transport"/>
    <property type="evidence" value="ECO:0007669"/>
    <property type="project" value="UniProtKB-KW"/>
</dbReference>
<evidence type="ECO:0000256" key="5">
    <source>
        <dbReference type="ARBA" id="ARBA00022856"/>
    </source>
</evidence>
<evidence type="ECO:0000313" key="10">
    <source>
        <dbReference type="EMBL" id="KAG0527265.1"/>
    </source>
</evidence>
<feature type="transmembrane region" description="Helical" evidence="9">
    <location>
        <begin position="119"/>
        <end position="142"/>
    </location>
</feature>
<dbReference type="AlphaFoldDB" id="A0A921QUZ3"/>
<comment type="subcellular location">
    <subcellularLocation>
        <location evidence="1">Membrane</location>
        <topology evidence="1">Multi-pass membrane protein</topology>
    </subcellularLocation>
</comment>
<dbReference type="NCBIfam" id="TIGR00728">
    <property type="entry name" value="OPT_sfam"/>
    <property type="match status" value="1"/>
</dbReference>
<proteinExistence type="inferred from homology"/>
<dbReference type="GO" id="GO:0016020">
    <property type="term" value="C:membrane"/>
    <property type="evidence" value="ECO:0007669"/>
    <property type="project" value="UniProtKB-SubCell"/>
</dbReference>
<dbReference type="EMBL" id="CM027685">
    <property type="protein sequence ID" value="KAG0527265.1"/>
    <property type="molecule type" value="Genomic_DNA"/>
</dbReference>
<feature type="transmembrane region" description="Helical" evidence="9">
    <location>
        <begin position="530"/>
        <end position="552"/>
    </location>
</feature>
<feature type="transmembrane region" description="Helical" evidence="9">
    <location>
        <begin position="254"/>
        <end position="275"/>
    </location>
</feature>
<feature type="transmembrane region" description="Helical" evidence="9">
    <location>
        <begin position="154"/>
        <end position="174"/>
    </location>
</feature>
<feature type="transmembrane region" description="Helical" evidence="9">
    <location>
        <begin position="681"/>
        <end position="702"/>
    </location>
</feature>
<feature type="transmembrane region" description="Helical" evidence="9">
    <location>
        <begin position="362"/>
        <end position="386"/>
    </location>
</feature>
<evidence type="ECO:0000256" key="8">
    <source>
        <dbReference type="ARBA" id="ARBA00023136"/>
    </source>
</evidence>
<evidence type="ECO:0000256" key="2">
    <source>
        <dbReference type="ARBA" id="ARBA00005484"/>
    </source>
</evidence>
<dbReference type="Pfam" id="PF03169">
    <property type="entry name" value="OPT"/>
    <property type="match status" value="1"/>
</dbReference>
<feature type="transmembrane region" description="Helical" evidence="9">
    <location>
        <begin position="287"/>
        <end position="312"/>
    </location>
</feature>
<keyword evidence="8 9" id="KW-0472">Membrane</keyword>
<protein>
    <recommendedName>
        <fullName evidence="12">Oligopeptide transporter 4</fullName>
    </recommendedName>
</protein>